<dbReference type="OrthoDB" id="4208at2"/>
<dbReference type="PROSITE" id="PS51186">
    <property type="entry name" value="GNAT"/>
    <property type="match status" value="1"/>
</dbReference>
<dbReference type="EMBL" id="VIVR01000001">
    <property type="protein sequence ID" value="TWE17396.1"/>
    <property type="molecule type" value="Genomic_DNA"/>
</dbReference>
<sequence>MEMRSRLEQANDNAAAFWLGQARVHGWEHIRSAGYTAVRCARDAADAHRVVITRPYGEAGELVAELTELFRTWGTVQLCLEDPYGGLDLARFGREASLQMAVMAREPEDASGLGISDRTAAGLTVDEVRDDEDLAAVERAVVEGFPVAARQPWVRGELLPPGLLTLPGYRAWLGRVDGRPAGGCMTYDDGETVGVYWVATLPEHRSQGIARAAVAEALAAHPGRVTTLVATLLGEPLYRRLGFTEQGVTRWWR</sequence>
<dbReference type="InterPro" id="IPR016181">
    <property type="entry name" value="Acyl_CoA_acyltransferase"/>
</dbReference>
<dbReference type="InterPro" id="IPR000182">
    <property type="entry name" value="GNAT_dom"/>
</dbReference>
<keyword evidence="2" id="KW-0689">Ribosomal protein</keyword>
<reference evidence="2 3" key="1">
    <citation type="submission" date="2019-06" db="EMBL/GenBank/DDBJ databases">
        <title>Sequencing the genomes of 1000 actinobacteria strains.</title>
        <authorList>
            <person name="Klenk H.-P."/>
        </authorList>
    </citation>
    <scope>NUCLEOTIDE SEQUENCE [LARGE SCALE GENOMIC DNA]</scope>
    <source>
        <strain evidence="2 3">DSM 41649</strain>
    </source>
</reference>
<keyword evidence="3" id="KW-1185">Reference proteome</keyword>
<dbReference type="Proteomes" id="UP000318416">
    <property type="component" value="Unassembled WGS sequence"/>
</dbReference>
<name>A0A561EP57_9ACTN</name>
<organism evidence="2 3">
    <name type="scientific">Kitasatospora atroaurantiaca</name>
    <dbReference type="NCBI Taxonomy" id="285545"/>
    <lineage>
        <taxon>Bacteria</taxon>
        <taxon>Bacillati</taxon>
        <taxon>Actinomycetota</taxon>
        <taxon>Actinomycetes</taxon>
        <taxon>Kitasatosporales</taxon>
        <taxon>Streptomycetaceae</taxon>
        <taxon>Kitasatospora</taxon>
    </lineage>
</organism>
<dbReference type="AlphaFoldDB" id="A0A561EP57"/>
<dbReference type="RefSeq" id="WP_145790138.1">
    <property type="nucleotide sequence ID" value="NZ_BAAABR010000059.1"/>
</dbReference>
<evidence type="ECO:0000313" key="2">
    <source>
        <dbReference type="EMBL" id="TWE17396.1"/>
    </source>
</evidence>
<protein>
    <submittedName>
        <fullName evidence="2">Ribosomal protein S18 acetylase RimI-like enzyme</fullName>
    </submittedName>
</protein>
<keyword evidence="2" id="KW-0687">Ribonucleoprotein</keyword>
<dbReference type="Pfam" id="PF13508">
    <property type="entry name" value="Acetyltransf_7"/>
    <property type="match status" value="1"/>
</dbReference>
<gene>
    <name evidence="2" type="ORF">FB465_2416</name>
</gene>
<evidence type="ECO:0000313" key="3">
    <source>
        <dbReference type="Proteomes" id="UP000318416"/>
    </source>
</evidence>
<dbReference type="Gene3D" id="3.40.630.30">
    <property type="match status" value="1"/>
</dbReference>
<dbReference type="GO" id="GO:0005840">
    <property type="term" value="C:ribosome"/>
    <property type="evidence" value="ECO:0007669"/>
    <property type="project" value="UniProtKB-KW"/>
</dbReference>
<feature type="domain" description="N-acetyltransferase" evidence="1">
    <location>
        <begin position="123"/>
        <end position="253"/>
    </location>
</feature>
<accession>A0A561EP57</accession>
<comment type="caution">
    <text evidence="2">The sequence shown here is derived from an EMBL/GenBank/DDBJ whole genome shotgun (WGS) entry which is preliminary data.</text>
</comment>
<evidence type="ECO:0000259" key="1">
    <source>
        <dbReference type="PROSITE" id="PS51186"/>
    </source>
</evidence>
<proteinExistence type="predicted"/>
<dbReference type="GO" id="GO:0016747">
    <property type="term" value="F:acyltransferase activity, transferring groups other than amino-acyl groups"/>
    <property type="evidence" value="ECO:0007669"/>
    <property type="project" value="InterPro"/>
</dbReference>
<dbReference type="SUPFAM" id="SSF55729">
    <property type="entry name" value="Acyl-CoA N-acyltransferases (Nat)"/>
    <property type="match status" value="1"/>
</dbReference>